<evidence type="ECO:0000256" key="1">
    <source>
        <dbReference type="SAM" id="Phobius"/>
    </source>
</evidence>
<dbReference type="Proteomes" id="UP000229098">
    <property type="component" value="Unassembled WGS sequence"/>
</dbReference>
<dbReference type="InterPro" id="IPR012902">
    <property type="entry name" value="N_methyl_site"/>
</dbReference>
<dbReference type="Gene3D" id="3.30.700.10">
    <property type="entry name" value="Glycoprotein, Type 4 Pilin"/>
    <property type="match status" value="1"/>
</dbReference>
<dbReference type="PROSITE" id="PS00409">
    <property type="entry name" value="PROKAR_NTER_METHYL"/>
    <property type="match status" value="1"/>
</dbReference>
<evidence type="ECO:0008006" key="4">
    <source>
        <dbReference type="Google" id="ProtNLM"/>
    </source>
</evidence>
<name>A0A2M8KW91_9BACT</name>
<keyword evidence="1" id="KW-0812">Transmembrane</keyword>
<keyword evidence="1" id="KW-1133">Transmembrane helix</keyword>
<comment type="caution">
    <text evidence="2">The sequence shown here is derived from an EMBL/GenBank/DDBJ whole genome shotgun (WGS) entry which is preliminary data.</text>
</comment>
<proteinExistence type="predicted"/>
<dbReference type="AlphaFoldDB" id="A0A2M8KW91"/>
<dbReference type="EMBL" id="PFEF01000008">
    <property type="protein sequence ID" value="PJE64177.1"/>
    <property type="molecule type" value="Genomic_DNA"/>
</dbReference>
<accession>A0A2M8KW91</accession>
<dbReference type="NCBIfam" id="TIGR02532">
    <property type="entry name" value="IV_pilin_GFxxxE"/>
    <property type="match status" value="1"/>
</dbReference>
<evidence type="ECO:0000313" key="3">
    <source>
        <dbReference type="Proteomes" id="UP000229098"/>
    </source>
</evidence>
<dbReference type="InterPro" id="IPR045584">
    <property type="entry name" value="Pilin-like"/>
</dbReference>
<evidence type="ECO:0000313" key="2">
    <source>
        <dbReference type="EMBL" id="PJE64177.1"/>
    </source>
</evidence>
<keyword evidence="1" id="KW-0472">Membrane</keyword>
<protein>
    <recommendedName>
        <fullName evidence="4">General secretion pathway GspH domain-containing protein</fullName>
    </recommendedName>
</protein>
<sequence>MYYFGRRGFTLLEIMIAIAILGTLAIITISAFSPFRKGTDLDTATEKTLGLLLEARARTLSSENATQYGIHFESSRIVLFTGSTYISSDPLNEETLLPSTVTVSGISLAGGGDDIVFSRLTGEITAYGTITLSLTSDATQTRQISILSTGLSSIL</sequence>
<dbReference type="SUPFAM" id="SSF54523">
    <property type="entry name" value="Pili subunits"/>
    <property type="match status" value="1"/>
</dbReference>
<dbReference type="Pfam" id="PF07963">
    <property type="entry name" value="N_methyl"/>
    <property type="match status" value="1"/>
</dbReference>
<feature type="transmembrane region" description="Helical" evidence="1">
    <location>
        <begin position="12"/>
        <end position="32"/>
    </location>
</feature>
<reference evidence="3" key="1">
    <citation type="submission" date="2017-09" db="EMBL/GenBank/DDBJ databases">
        <title>Depth-based differentiation of microbial function through sediment-hosted aquifers and enrichment of novel symbionts in the deep terrestrial subsurface.</title>
        <authorList>
            <person name="Probst A.J."/>
            <person name="Ladd B."/>
            <person name="Jarett J.K."/>
            <person name="Geller-Mcgrath D.E."/>
            <person name="Sieber C.M.K."/>
            <person name="Emerson J.B."/>
            <person name="Anantharaman K."/>
            <person name="Thomas B.C."/>
            <person name="Malmstrom R."/>
            <person name="Stieglmeier M."/>
            <person name="Klingl A."/>
            <person name="Woyke T."/>
            <person name="Ryan C.M."/>
            <person name="Banfield J.F."/>
        </authorList>
    </citation>
    <scope>NUCLEOTIDE SEQUENCE [LARGE SCALE GENOMIC DNA]</scope>
</reference>
<gene>
    <name evidence="2" type="ORF">COU90_03695</name>
</gene>
<organism evidence="2 3">
    <name type="scientific">Candidatus Ryanbacteria bacterium CG10_big_fil_rev_8_21_14_0_10_43_42</name>
    <dbReference type="NCBI Taxonomy" id="1974864"/>
    <lineage>
        <taxon>Bacteria</taxon>
        <taxon>Candidatus Ryaniibacteriota</taxon>
    </lineage>
</organism>